<dbReference type="OrthoDB" id="10521332at2759"/>
<dbReference type="AlphaFoldDB" id="A0A9N9UIH3"/>
<accession>A0A9N9UIH3</accession>
<dbReference type="EMBL" id="CABFNO020001479">
    <property type="protein sequence ID" value="CAG9991575.1"/>
    <property type="molecule type" value="Genomic_DNA"/>
</dbReference>
<evidence type="ECO:0000313" key="1">
    <source>
        <dbReference type="EMBL" id="CAG9991575.1"/>
    </source>
</evidence>
<protein>
    <submittedName>
        <fullName evidence="1">Uncharacterized protein</fullName>
    </submittedName>
</protein>
<evidence type="ECO:0000313" key="2">
    <source>
        <dbReference type="Proteomes" id="UP000754883"/>
    </source>
</evidence>
<sequence length="97" mass="11148">MVSIPPYSDPGLAAAYKVSEDIELYIRINKAQREQPADCTYRLVQLEAQERGMCFDPFIVGLASYMNYGLPVNCLYYAFRLYNPKVTYEGSFDRISK</sequence>
<proteinExistence type="predicted"/>
<reference evidence="1 2" key="2">
    <citation type="submission" date="2021-10" db="EMBL/GenBank/DDBJ databases">
        <authorList>
            <person name="Piombo E."/>
        </authorList>
    </citation>
    <scope>NUCLEOTIDE SEQUENCE [LARGE SCALE GENOMIC DNA]</scope>
</reference>
<organism evidence="1 2">
    <name type="scientific">Clonostachys byssicola</name>
    <dbReference type="NCBI Taxonomy" id="160290"/>
    <lineage>
        <taxon>Eukaryota</taxon>
        <taxon>Fungi</taxon>
        <taxon>Dikarya</taxon>
        <taxon>Ascomycota</taxon>
        <taxon>Pezizomycotina</taxon>
        <taxon>Sordariomycetes</taxon>
        <taxon>Hypocreomycetidae</taxon>
        <taxon>Hypocreales</taxon>
        <taxon>Bionectriaceae</taxon>
        <taxon>Clonostachys</taxon>
    </lineage>
</organism>
<keyword evidence="2" id="KW-1185">Reference proteome</keyword>
<comment type="caution">
    <text evidence="1">The sequence shown here is derived from an EMBL/GenBank/DDBJ whole genome shotgun (WGS) entry which is preliminary data.</text>
</comment>
<name>A0A9N9UIH3_9HYPO</name>
<reference evidence="2" key="1">
    <citation type="submission" date="2019-06" db="EMBL/GenBank/DDBJ databases">
        <authorList>
            <person name="Broberg M."/>
        </authorList>
    </citation>
    <scope>NUCLEOTIDE SEQUENCE [LARGE SCALE GENOMIC DNA]</scope>
</reference>
<gene>
    <name evidence="1" type="ORF">CBYS24578_00006369</name>
</gene>
<dbReference type="Proteomes" id="UP000754883">
    <property type="component" value="Unassembled WGS sequence"/>
</dbReference>